<dbReference type="Pfam" id="PF00465">
    <property type="entry name" value="Fe-ADH"/>
    <property type="match status" value="1"/>
</dbReference>
<dbReference type="PROSITE" id="PS00913">
    <property type="entry name" value="ADH_IRON_1"/>
    <property type="match status" value="1"/>
</dbReference>
<dbReference type="FunFam" id="1.20.1090.10:FF:000001">
    <property type="entry name" value="Aldehyde-alcohol dehydrogenase"/>
    <property type="match status" value="1"/>
</dbReference>
<dbReference type="Pfam" id="PF25137">
    <property type="entry name" value="ADH_Fe_C"/>
    <property type="match status" value="1"/>
</dbReference>
<dbReference type="PROSITE" id="PS00060">
    <property type="entry name" value="ADH_IRON_2"/>
    <property type="match status" value="1"/>
</dbReference>
<evidence type="ECO:0000259" key="3">
    <source>
        <dbReference type="Pfam" id="PF25137"/>
    </source>
</evidence>
<dbReference type="PANTHER" id="PTHR11496">
    <property type="entry name" value="ALCOHOL DEHYDROGENASE"/>
    <property type="match status" value="1"/>
</dbReference>
<dbReference type="Gene3D" id="1.20.1090.10">
    <property type="entry name" value="Dehydroquinate synthase-like - alpha domain"/>
    <property type="match status" value="1"/>
</dbReference>
<evidence type="ECO:0000313" key="5">
    <source>
        <dbReference type="Proteomes" id="UP000003242"/>
    </source>
</evidence>
<dbReference type="EC" id="1.1.1.1" evidence="4"/>
<dbReference type="InterPro" id="IPR018211">
    <property type="entry name" value="ADH_Fe_CS"/>
</dbReference>
<dbReference type="GO" id="GO:0046872">
    <property type="term" value="F:metal ion binding"/>
    <property type="evidence" value="ECO:0007669"/>
    <property type="project" value="InterPro"/>
</dbReference>
<protein>
    <submittedName>
        <fullName evidence="4">Alcohol dehydrogenase, iron-dependent</fullName>
        <ecNumber evidence="4">1.1.1.1</ecNumber>
    </submittedName>
</protein>
<dbReference type="InterPro" id="IPR056798">
    <property type="entry name" value="ADH_Fe_C"/>
</dbReference>
<dbReference type="eggNOG" id="COG1454">
    <property type="taxonomic scope" value="Bacteria"/>
</dbReference>
<dbReference type="Proteomes" id="UP000003242">
    <property type="component" value="Unassembled WGS sequence"/>
</dbReference>
<dbReference type="STRING" id="699218.HMPREF0889_1225"/>
<keyword evidence="1 4" id="KW-0560">Oxidoreductase</keyword>
<dbReference type="AlphaFoldDB" id="D3LW84"/>
<dbReference type="CDD" id="cd08180">
    <property type="entry name" value="PDD"/>
    <property type="match status" value="1"/>
</dbReference>
<dbReference type="GO" id="GO:0004022">
    <property type="term" value="F:alcohol dehydrogenase (NAD+) activity"/>
    <property type="evidence" value="ECO:0007669"/>
    <property type="project" value="UniProtKB-EC"/>
</dbReference>
<dbReference type="OrthoDB" id="9804734at2"/>
<reference evidence="5" key="1">
    <citation type="submission" date="2009-12" db="EMBL/GenBank/DDBJ databases">
        <title>Sequence of Clostridiales genomosp. BVAB3 str. UPII9-5.</title>
        <authorList>
            <person name="Madupu R."/>
            <person name="Durkin A.S."/>
            <person name="Torralba M."/>
            <person name="Methe B."/>
            <person name="Sutton G.G."/>
            <person name="Strausberg R.L."/>
            <person name="Nelson K.E."/>
        </authorList>
    </citation>
    <scope>NUCLEOTIDE SEQUENCE [LARGE SCALE GENOMIC DNA]</scope>
    <source>
        <strain evidence="5">28L</strain>
    </source>
</reference>
<gene>
    <name evidence="4" type="ORF">HMPREF0889_1225</name>
</gene>
<sequence length="374" mass="41172">MDRFQIMTKVVSGIGALQVLQEYKKERILIICDTFLRQSGILESVLCELHDSNRFSIYDGVKPDPSVEIVAQVITHIITLKPTKIIGFGGGSSIDTVKAAIYFSLQQNVIEDKPEFIAIPTTSGTGSEMTSFAVISDVKEKKKIALIHDSMYADMALLDPKLTLSVPPLITAHTGFDALTHALESYVAKKASFFTDGIDVKVVSLILENLILCYKNGKNLKAREAMSTAANMAGIAFNLAGLGVIHSIAHQLGGMFHIPHGLACAIALPIGIQFNCRQQETLNKYAEMSYQLGIAPRTVSLKHAVDLLCTLIKALRKEMEIESCIRELDLNIERNMYDEMISIMAKNASQDGCLTENPVSVSIPEFLELFKKLY</sequence>
<dbReference type="PANTHER" id="PTHR11496:SF83">
    <property type="entry name" value="HYDROXYACID-OXOACID TRANSHYDROGENASE, MITOCHONDRIAL"/>
    <property type="match status" value="1"/>
</dbReference>
<evidence type="ECO:0000313" key="4">
    <source>
        <dbReference type="EMBL" id="EFD93551.1"/>
    </source>
</evidence>
<comment type="caution">
    <text evidence="4">The sequence shown here is derived from an EMBL/GenBank/DDBJ whole genome shotgun (WGS) entry which is preliminary data.</text>
</comment>
<proteinExistence type="predicted"/>
<dbReference type="FunFam" id="3.40.50.1970:FF:000003">
    <property type="entry name" value="Alcohol dehydrogenase, iron-containing"/>
    <property type="match status" value="1"/>
</dbReference>
<dbReference type="Gene3D" id="3.40.50.1970">
    <property type="match status" value="1"/>
</dbReference>
<dbReference type="SUPFAM" id="SSF56796">
    <property type="entry name" value="Dehydroquinate synthase-like"/>
    <property type="match status" value="1"/>
</dbReference>
<feature type="domain" description="Fe-containing alcohol dehydrogenase-like C-terminal" evidence="3">
    <location>
        <begin position="171"/>
        <end position="374"/>
    </location>
</feature>
<evidence type="ECO:0000256" key="1">
    <source>
        <dbReference type="ARBA" id="ARBA00023002"/>
    </source>
</evidence>
<organism evidence="4 5">
    <name type="scientific">Megasphaera lornae</name>
    <dbReference type="NCBI Taxonomy" id="1000568"/>
    <lineage>
        <taxon>Bacteria</taxon>
        <taxon>Bacillati</taxon>
        <taxon>Bacillota</taxon>
        <taxon>Negativicutes</taxon>
        <taxon>Veillonellales</taxon>
        <taxon>Veillonellaceae</taxon>
        <taxon>Megasphaera</taxon>
    </lineage>
</organism>
<accession>D3LW84</accession>
<name>D3LW84_9FIRM</name>
<dbReference type="InterPro" id="IPR039697">
    <property type="entry name" value="Alcohol_dehydrogenase_Fe"/>
</dbReference>
<feature type="domain" description="Alcohol dehydrogenase iron-type/glycerol dehydrogenase GldA" evidence="2">
    <location>
        <begin position="8"/>
        <end position="160"/>
    </location>
</feature>
<dbReference type="RefSeq" id="WP_009370043.1">
    <property type="nucleotide sequence ID" value="NZ_ADGP01000023.1"/>
</dbReference>
<evidence type="ECO:0000259" key="2">
    <source>
        <dbReference type="Pfam" id="PF00465"/>
    </source>
</evidence>
<dbReference type="InterPro" id="IPR001670">
    <property type="entry name" value="ADH_Fe/GldA"/>
</dbReference>
<dbReference type="EMBL" id="ADGP01000023">
    <property type="protein sequence ID" value="EFD93551.1"/>
    <property type="molecule type" value="Genomic_DNA"/>
</dbReference>